<evidence type="ECO:0000256" key="2">
    <source>
        <dbReference type="SAM" id="MobiDB-lite"/>
    </source>
</evidence>
<dbReference type="Gene3D" id="3.30.920.20">
    <property type="entry name" value="Gas2-like domain"/>
    <property type="match status" value="1"/>
</dbReference>
<evidence type="ECO:0000313" key="3">
    <source>
        <dbReference type="EMBL" id="OMJ92899.1"/>
    </source>
</evidence>
<keyword evidence="4" id="KW-1185">Reference proteome</keyword>
<feature type="compositionally biased region" description="Low complexity" evidence="2">
    <location>
        <begin position="642"/>
        <end position="659"/>
    </location>
</feature>
<protein>
    <recommendedName>
        <fullName evidence="5">GAR domain-containing protein</fullName>
    </recommendedName>
</protein>
<dbReference type="EMBL" id="MPUH01000052">
    <property type="protein sequence ID" value="OMJ92899.1"/>
    <property type="molecule type" value="Genomic_DNA"/>
</dbReference>
<accession>A0A1R2CV67</accession>
<dbReference type="OrthoDB" id="298720at2759"/>
<evidence type="ECO:0000256" key="1">
    <source>
        <dbReference type="SAM" id="Coils"/>
    </source>
</evidence>
<proteinExistence type="predicted"/>
<dbReference type="Proteomes" id="UP000187209">
    <property type="component" value="Unassembled WGS sequence"/>
</dbReference>
<reference evidence="3 4" key="1">
    <citation type="submission" date="2016-11" db="EMBL/GenBank/DDBJ databases">
        <title>The macronuclear genome of Stentor coeruleus: a giant cell with tiny introns.</title>
        <authorList>
            <person name="Slabodnick M."/>
            <person name="Ruby J.G."/>
            <person name="Reiff S.B."/>
            <person name="Swart E.C."/>
            <person name="Gosai S."/>
            <person name="Prabakaran S."/>
            <person name="Witkowska E."/>
            <person name="Larue G.E."/>
            <person name="Fisher S."/>
            <person name="Freeman R.M."/>
            <person name="Gunawardena J."/>
            <person name="Chu W."/>
            <person name="Stover N.A."/>
            <person name="Gregory B.D."/>
            <person name="Nowacki M."/>
            <person name="Derisi J."/>
            <person name="Roy S.W."/>
            <person name="Marshall W.F."/>
            <person name="Sood P."/>
        </authorList>
    </citation>
    <scope>NUCLEOTIDE SEQUENCE [LARGE SCALE GENOMIC DNA]</scope>
    <source>
        <strain evidence="3">WM001</strain>
    </source>
</reference>
<dbReference type="GO" id="GO:0008017">
    <property type="term" value="F:microtubule binding"/>
    <property type="evidence" value="ECO:0007669"/>
    <property type="project" value="InterPro"/>
</dbReference>
<feature type="coiled-coil region" evidence="1">
    <location>
        <begin position="145"/>
        <end position="414"/>
    </location>
</feature>
<keyword evidence="1" id="KW-0175">Coiled coil</keyword>
<evidence type="ECO:0000313" key="4">
    <source>
        <dbReference type="Proteomes" id="UP000187209"/>
    </source>
</evidence>
<dbReference type="AlphaFoldDB" id="A0A1R2CV67"/>
<dbReference type="InterPro" id="IPR036534">
    <property type="entry name" value="GAR_dom_sf"/>
</dbReference>
<comment type="caution">
    <text evidence="3">The sequence shown here is derived from an EMBL/GenBank/DDBJ whole genome shotgun (WGS) entry which is preliminary data.</text>
</comment>
<feature type="region of interest" description="Disordered" evidence="2">
    <location>
        <begin position="642"/>
        <end position="684"/>
    </location>
</feature>
<name>A0A1R2CV67_9CILI</name>
<gene>
    <name evidence="3" type="ORF">SteCoe_4234</name>
</gene>
<organism evidence="3 4">
    <name type="scientific">Stentor coeruleus</name>
    <dbReference type="NCBI Taxonomy" id="5963"/>
    <lineage>
        <taxon>Eukaryota</taxon>
        <taxon>Sar</taxon>
        <taxon>Alveolata</taxon>
        <taxon>Ciliophora</taxon>
        <taxon>Postciliodesmatophora</taxon>
        <taxon>Heterotrichea</taxon>
        <taxon>Heterotrichida</taxon>
        <taxon>Stentoridae</taxon>
        <taxon>Stentor</taxon>
    </lineage>
</organism>
<sequence>MISTMYFKILHNNICIGEASCSLEGLHIKKNIENFIELKINQETTSKEDTKNPEASTGIKTVGNFKALIEKEDPDMKNCQLCPIFENFTTISERALEIIIEMNKNINNKYIGRVNQLGMEVHQIDTENEVTPQRIKNIKCLLVGVNEKLKILDMLKERCENLSIQVFEEQKSRENMQGAFKKTCKEFLDSKSQLEKMVIELEKKVSTLSKRNYFLENIEKTYENYKKNAQTEIEVLKSKLAKLEKGIIHDPRTEEIIKNLRANAAFAENTTKMQKNEFSKVTQGYEEAVAQYQQQVSDLSHENLNFTQKIEILTRKNQELKTENELLLNESTLDKAKLLEYEKHISYVKEMESQMKRLEETANRAKEDYKALQEQMGKLSQRYHEGTRGLFNDKKQLMENNRKLTEESIKAKHENNTFRNQVVELRSRGISDSFASPGSTYSSLSSQNIKLLQDCKDLVSISNKFESDIVKEFHVVLKNIVESSERHLMLQRLQSKILQFLRDKDIENHLLRDLVIEFQKDKPIYVPVRGDFIDNTLANYLNSRSNYCGVPFVRLESGVYLFGTKRVVLRIENIGIVIRIGGGFLKIEDFINANAAVEFAKLKDKEREKDRNGKDKSPFIYSEPRSPEILERTLSPKLLSTQRISVSSPISSPKSLSTSIMKKSTGPSIDKSNKRLNSRRGTAN</sequence>
<evidence type="ECO:0008006" key="5">
    <source>
        <dbReference type="Google" id="ProtNLM"/>
    </source>
</evidence>
<dbReference type="SUPFAM" id="SSF143575">
    <property type="entry name" value="GAS2 domain-like"/>
    <property type="match status" value="1"/>
</dbReference>